<dbReference type="GO" id="GO:0000155">
    <property type="term" value="F:phosphorelay sensor kinase activity"/>
    <property type="evidence" value="ECO:0007669"/>
    <property type="project" value="TreeGrafter"/>
</dbReference>
<evidence type="ECO:0000313" key="8">
    <source>
        <dbReference type="EMBL" id="TKV68493.1"/>
    </source>
</evidence>
<dbReference type="Gene3D" id="3.30.565.10">
    <property type="entry name" value="Histidine kinase-like ATPase, C-terminal domain"/>
    <property type="match status" value="1"/>
</dbReference>
<dbReference type="GO" id="GO:0009927">
    <property type="term" value="F:histidine phosphotransfer kinase activity"/>
    <property type="evidence" value="ECO:0007669"/>
    <property type="project" value="TreeGrafter"/>
</dbReference>
<evidence type="ECO:0000256" key="2">
    <source>
        <dbReference type="ARBA" id="ARBA00012438"/>
    </source>
</evidence>
<comment type="caution">
    <text evidence="8">The sequence shown here is derived from an EMBL/GenBank/DDBJ whole genome shotgun (WGS) entry which is preliminary data.</text>
</comment>
<dbReference type="PROSITE" id="PS50109">
    <property type="entry name" value="HIS_KIN"/>
    <property type="match status" value="1"/>
</dbReference>
<evidence type="ECO:0000256" key="4">
    <source>
        <dbReference type="ARBA" id="ARBA00022777"/>
    </source>
</evidence>
<dbReference type="PANTHER" id="PTHR43047">
    <property type="entry name" value="TWO-COMPONENT HISTIDINE PROTEIN KINASE"/>
    <property type="match status" value="1"/>
</dbReference>
<keyword evidence="5" id="KW-0597">Phosphoprotein</keyword>
<protein>
    <recommendedName>
        <fullName evidence="2">histidine kinase</fullName>
        <ecNumber evidence="2">2.7.13.3</ecNumber>
    </recommendedName>
</protein>
<dbReference type="CDD" id="cd00075">
    <property type="entry name" value="HATPase"/>
    <property type="match status" value="1"/>
</dbReference>
<evidence type="ECO:0000256" key="5">
    <source>
        <dbReference type="PROSITE-ProRule" id="PRU00169"/>
    </source>
</evidence>
<evidence type="ECO:0000256" key="3">
    <source>
        <dbReference type="ARBA" id="ARBA00022679"/>
    </source>
</evidence>
<dbReference type="AlphaFoldDB" id="A0A4U6R4Q3"/>
<dbReference type="Proteomes" id="UP000308488">
    <property type="component" value="Unassembled WGS sequence"/>
</dbReference>
<dbReference type="InterPro" id="IPR011006">
    <property type="entry name" value="CheY-like_superfamily"/>
</dbReference>
<dbReference type="SUPFAM" id="SSF55874">
    <property type="entry name" value="ATPase domain of HSP90 chaperone/DNA topoisomerase II/histidine kinase"/>
    <property type="match status" value="1"/>
</dbReference>
<feature type="domain" description="Response regulatory" evidence="7">
    <location>
        <begin position="94"/>
        <end position="206"/>
    </location>
</feature>
<organism evidence="8 9">
    <name type="scientific">Marinobacter panjinensis</name>
    <dbReference type="NCBI Taxonomy" id="2576384"/>
    <lineage>
        <taxon>Bacteria</taxon>
        <taxon>Pseudomonadati</taxon>
        <taxon>Pseudomonadota</taxon>
        <taxon>Gammaproteobacteria</taxon>
        <taxon>Pseudomonadales</taxon>
        <taxon>Marinobacteraceae</taxon>
        <taxon>Marinobacter</taxon>
    </lineage>
</organism>
<evidence type="ECO:0000313" key="9">
    <source>
        <dbReference type="Proteomes" id="UP000308488"/>
    </source>
</evidence>
<dbReference type="GO" id="GO:0005886">
    <property type="term" value="C:plasma membrane"/>
    <property type="evidence" value="ECO:0007669"/>
    <property type="project" value="TreeGrafter"/>
</dbReference>
<dbReference type="Gene3D" id="3.40.50.2300">
    <property type="match status" value="1"/>
</dbReference>
<keyword evidence="9" id="KW-1185">Reference proteome</keyword>
<dbReference type="Pfam" id="PF00072">
    <property type="entry name" value="Response_reg"/>
    <property type="match status" value="1"/>
</dbReference>
<dbReference type="SUPFAM" id="SSF52172">
    <property type="entry name" value="CheY-like"/>
    <property type="match status" value="1"/>
</dbReference>
<gene>
    <name evidence="8" type="ORF">FDP08_10550</name>
</gene>
<proteinExistence type="predicted"/>
<evidence type="ECO:0000259" key="6">
    <source>
        <dbReference type="PROSITE" id="PS50109"/>
    </source>
</evidence>
<dbReference type="EMBL" id="SZYH01000001">
    <property type="protein sequence ID" value="TKV68493.1"/>
    <property type="molecule type" value="Genomic_DNA"/>
</dbReference>
<dbReference type="PRINTS" id="PR00344">
    <property type="entry name" value="BCTRLSENSOR"/>
</dbReference>
<dbReference type="PANTHER" id="PTHR43047:SF72">
    <property type="entry name" value="OSMOSENSING HISTIDINE PROTEIN KINASE SLN1"/>
    <property type="match status" value="1"/>
</dbReference>
<keyword evidence="3" id="KW-0808">Transferase</keyword>
<dbReference type="OrthoDB" id="9764438at2"/>
<dbReference type="InterPro" id="IPR001789">
    <property type="entry name" value="Sig_transdc_resp-reg_receiver"/>
</dbReference>
<keyword evidence="4" id="KW-0418">Kinase</keyword>
<dbReference type="CDD" id="cd00156">
    <property type="entry name" value="REC"/>
    <property type="match status" value="1"/>
</dbReference>
<dbReference type="Pfam" id="PF02518">
    <property type="entry name" value="HATPase_c"/>
    <property type="match status" value="1"/>
</dbReference>
<dbReference type="InterPro" id="IPR005467">
    <property type="entry name" value="His_kinase_dom"/>
</dbReference>
<accession>A0A4U6R4Q3</accession>
<dbReference type="SMART" id="SM00448">
    <property type="entry name" value="REC"/>
    <property type="match status" value="1"/>
</dbReference>
<comment type="catalytic activity">
    <reaction evidence="1">
        <text>ATP + protein L-histidine = ADP + protein N-phospho-L-histidine.</text>
        <dbReference type="EC" id="2.7.13.3"/>
    </reaction>
</comment>
<feature type="domain" description="Histidine kinase" evidence="6">
    <location>
        <begin position="1"/>
        <end position="73"/>
    </location>
</feature>
<evidence type="ECO:0000256" key="1">
    <source>
        <dbReference type="ARBA" id="ARBA00000085"/>
    </source>
</evidence>
<name>A0A4U6R4Q3_9GAMM</name>
<dbReference type="InterPro" id="IPR004358">
    <property type="entry name" value="Sig_transdc_His_kin-like_C"/>
</dbReference>
<dbReference type="EC" id="2.7.13.3" evidence="2"/>
<sequence>MVFEVNDNGKGMDGATLDQIFAPFYRNSRHNDPGLGLGLAIVRELTGLMGGDCEVKSRPGHGTCFRVSLPAAKAPATATMQHAGNTGHSNRDHCLVVVEDHHEARHWVCQTLTAWGYRVQGFATAEQAVDQWPDLPDSLLVSDIHLPGMSGHGLFDVLQHRHSVAGGILMTANTAHPQGYDPAQRLWILHKPLIPMRLRAAIMHLTRSEN</sequence>
<feature type="modified residue" description="4-aspartylphosphate" evidence="5">
    <location>
        <position position="143"/>
    </location>
</feature>
<reference evidence="8 9" key="1">
    <citation type="submission" date="2019-05" db="EMBL/GenBank/DDBJ databases">
        <title>Marinobacter panjinensis sp. nov., a moderately halophilic bacterium isolated from sea tidal flat environment.</title>
        <authorList>
            <person name="Yang W."/>
            <person name="An M."/>
            <person name="He W."/>
            <person name="Luo X."/>
            <person name="Zhu L."/>
            <person name="Chen G."/>
            <person name="Zhang Y."/>
            <person name="Wang Y."/>
        </authorList>
    </citation>
    <scope>NUCLEOTIDE SEQUENCE [LARGE SCALE GENOMIC DNA]</scope>
    <source>
        <strain evidence="8 9">PJ-16</strain>
    </source>
</reference>
<evidence type="ECO:0000259" key="7">
    <source>
        <dbReference type="PROSITE" id="PS50110"/>
    </source>
</evidence>
<dbReference type="InterPro" id="IPR036890">
    <property type="entry name" value="HATPase_C_sf"/>
</dbReference>
<dbReference type="PROSITE" id="PS50110">
    <property type="entry name" value="RESPONSE_REGULATORY"/>
    <property type="match status" value="1"/>
</dbReference>
<dbReference type="InterPro" id="IPR003594">
    <property type="entry name" value="HATPase_dom"/>
</dbReference>